<proteinExistence type="inferred from homology"/>
<evidence type="ECO:0000256" key="1">
    <source>
        <dbReference type="ARBA" id="ARBA00006040"/>
    </source>
</evidence>
<accession>W7MBL5</accession>
<dbReference type="GO" id="GO:0004222">
    <property type="term" value="F:metalloendopeptidase activity"/>
    <property type="evidence" value="ECO:0007669"/>
    <property type="project" value="InterPro"/>
</dbReference>
<evidence type="ECO:0000256" key="7">
    <source>
        <dbReference type="RuleBase" id="RU003435"/>
    </source>
</evidence>
<dbReference type="InterPro" id="IPR001567">
    <property type="entry name" value="Pept_M3A_M3B_dom"/>
</dbReference>
<keyword evidence="5 7" id="KW-0862">Zinc</keyword>
<dbReference type="Gene3D" id="3.40.390.10">
    <property type="entry name" value="Collagenase (Catalytic Domain)"/>
    <property type="match status" value="1"/>
</dbReference>
<keyword evidence="10" id="KW-1185">Reference proteome</keyword>
<dbReference type="InterPro" id="IPR024079">
    <property type="entry name" value="MetalloPept_cat_dom_sf"/>
</dbReference>
<keyword evidence="3 7" id="KW-0479">Metal-binding</keyword>
<reference evidence="9 10" key="1">
    <citation type="journal article" date="2010" name="Nature">
        <title>Comparative genomics reveals mobile pathogenicity chromosomes in Fusarium.</title>
        <authorList>
            <person name="Ma L.J."/>
            <person name="van der Does H.C."/>
            <person name="Borkovich K.A."/>
            <person name="Coleman J.J."/>
            <person name="Daboussi M.J."/>
            <person name="Di Pietro A."/>
            <person name="Dufresne M."/>
            <person name="Freitag M."/>
            <person name="Grabherr M."/>
            <person name="Henrissat B."/>
            <person name="Houterman P.M."/>
            <person name="Kang S."/>
            <person name="Shim W.B."/>
            <person name="Woloshuk C."/>
            <person name="Xie X."/>
            <person name="Xu J.R."/>
            <person name="Antoniw J."/>
            <person name="Baker S.E."/>
            <person name="Bluhm B.H."/>
            <person name="Breakspear A."/>
            <person name="Brown D.W."/>
            <person name="Butchko R.A."/>
            <person name="Chapman S."/>
            <person name="Coulson R."/>
            <person name="Coutinho P.M."/>
            <person name="Danchin E.G."/>
            <person name="Diener A."/>
            <person name="Gale L.R."/>
            <person name="Gardiner D.M."/>
            <person name="Goff S."/>
            <person name="Hammond-Kosack K.E."/>
            <person name="Hilburn K."/>
            <person name="Hua-Van A."/>
            <person name="Jonkers W."/>
            <person name="Kazan K."/>
            <person name="Kodira C.D."/>
            <person name="Koehrsen M."/>
            <person name="Kumar L."/>
            <person name="Lee Y.H."/>
            <person name="Li L."/>
            <person name="Manners J.M."/>
            <person name="Miranda-Saavedra D."/>
            <person name="Mukherjee M."/>
            <person name="Park G."/>
            <person name="Park J."/>
            <person name="Park S.Y."/>
            <person name="Proctor R.H."/>
            <person name="Regev A."/>
            <person name="Ruiz-Roldan M.C."/>
            <person name="Sain D."/>
            <person name="Sakthikumar S."/>
            <person name="Sykes S."/>
            <person name="Schwartz D.C."/>
            <person name="Turgeon B.G."/>
            <person name="Wapinski I."/>
            <person name="Yoder O."/>
            <person name="Young S."/>
            <person name="Zeng Q."/>
            <person name="Zhou S."/>
            <person name="Galagan J."/>
            <person name="Cuomo C.A."/>
            <person name="Kistler H.C."/>
            <person name="Rep M."/>
        </authorList>
    </citation>
    <scope>NUCLEOTIDE SEQUENCE [LARGE SCALE GENOMIC DNA]</scope>
    <source>
        <strain evidence="10">M3125 / FGSC 7600</strain>
    </source>
</reference>
<dbReference type="Gene3D" id="1.10.1370.10">
    <property type="entry name" value="Neurolysin, domain 3"/>
    <property type="match status" value="2"/>
</dbReference>
<dbReference type="KEGG" id="fvr:FVEG_15771"/>
<dbReference type="Pfam" id="PF01432">
    <property type="entry name" value="Peptidase_M3"/>
    <property type="match status" value="2"/>
</dbReference>
<evidence type="ECO:0000256" key="2">
    <source>
        <dbReference type="ARBA" id="ARBA00022670"/>
    </source>
</evidence>
<evidence type="ECO:0000256" key="4">
    <source>
        <dbReference type="ARBA" id="ARBA00022801"/>
    </source>
</evidence>
<keyword evidence="2 7" id="KW-0645">Protease</keyword>
<sequence>MYVDDANNLSQNDGLFKQIVVERDSNARLLGYESHAAYRLKKRLMKTPDRVEEFLTDLETKQMARGRRDMKSLVELKKQNEPENSLDEGFNDDIIFPWDFWYYARMAQQRRHVSQDRVTEYFHLQHIIKVMLEMFSEFLSIQFFPISPDRLKGSIWHEDVHVWAVWEVSHFHAELGHSVHHLVARTNYVAFHGHRSPPDFAEALSVMLEKWCWMEPELKRLGLHYARTHPQLNENWLREHPGEELPPAQIPDDMIQILTQGQQVIRSLWFLRQMVYARFDMAVHHPKSHDELLKMNFTKIYYGLAEKLGFVRAPEPEDQGYPHADLGHLVFGYGLFESTFREDPRNVSAWDRYKKGILEFGGSRDELGLLQEYLGHTPTAEALLRDILE</sequence>
<dbReference type="GO" id="GO:0046872">
    <property type="term" value="F:metal ion binding"/>
    <property type="evidence" value="ECO:0007669"/>
    <property type="project" value="UniProtKB-UniRule"/>
</dbReference>
<keyword evidence="4 7" id="KW-0378">Hydrolase</keyword>
<organism evidence="9 10">
    <name type="scientific">Gibberella moniliformis (strain M3125 / FGSC 7600)</name>
    <name type="common">Maize ear and stalk rot fungus</name>
    <name type="synonym">Fusarium verticillioides</name>
    <dbReference type="NCBI Taxonomy" id="334819"/>
    <lineage>
        <taxon>Eukaryota</taxon>
        <taxon>Fungi</taxon>
        <taxon>Dikarya</taxon>
        <taxon>Ascomycota</taxon>
        <taxon>Pezizomycotina</taxon>
        <taxon>Sordariomycetes</taxon>
        <taxon>Hypocreomycetidae</taxon>
        <taxon>Hypocreales</taxon>
        <taxon>Nectriaceae</taxon>
        <taxon>Fusarium</taxon>
        <taxon>Fusarium fujikuroi species complex</taxon>
    </lineage>
</organism>
<feature type="domain" description="Peptidase M3A/M3B catalytic" evidence="8">
    <location>
        <begin position="8"/>
        <end position="168"/>
    </location>
</feature>
<dbReference type="GeneID" id="30072647"/>
<evidence type="ECO:0000256" key="5">
    <source>
        <dbReference type="ARBA" id="ARBA00022833"/>
    </source>
</evidence>
<dbReference type="SUPFAM" id="SSF55486">
    <property type="entry name" value="Metalloproteases ('zincins'), catalytic domain"/>
    <property type="match status" value="1"/>
</dbReference>
<evidence type="ECO:0000313" key="10">
    <source>
        <dbReference type="Proteomes" id="UP000009096"/>
    </source>
</evidence>
<dbReference type="PANTHER" id="PTHR11804">
    <property type="entry name" value="PROTEASE M3 THIMET OLIGOPEPTIDASE-RELATED"/>
    <property type="match status" value="1"/>
</dbReference>
<dbReference type="GO" id="GO:0006508">
    <property type="term" value="P:proteolysis"/>
    <property type="evidence" value="ECO:0007669"/>
    <property type="project" value="UniProtKB-KW"/>
</dbReference>
<evidence type="ECO:0000256" key="6">
    <source>
        <dbReference type="ARBA" id="ARBA00023049"/>
    </source>
</evidence>
<dbReference type="AlphaFoldDB" id="W7MBL5"/>
<dbReference type="EMBL" id="DS022248">
    <property type="protein sequence ID" value="EWG45000.1"/>
    <property type="molecule type" value="Genomic_DNA"/>
</dbReference>
<keyword evidence="6 7" id="KW-0482">Metalloprotease</keyword>
<evidence type="ECO:0000256" key="3">
    <source>
        <dbReference type="ARBA" id="ARBA00022723"/>
    </source>
</evidence>
<feature type="domain" description="Peptidase M3A/M3B catalytic" evidence="8">
    <location>
        <begin position="171"/>
        <end position="386"/>
    </location>
</feature>
<evidence type="ECO:0000259" key="8">
    <source>
        <dbReference type="Pfam" id="PF01432"/>
    </source>
</evidence>
<comment type="similarity">
    <text evidence="1 7">Belongs to the peptidase M3 family.</text>
</comment>
<protein>
    <recommendedName>
        <fullName evidence="8">Peptidase M3A/M3B catalytic domain-containing protein</fullName>
    </recommendedName>
</protein>
<dbReference type="VEuPathDB" id="FungiDB:FVEG_15771"/>
<dbReference type="InterPro" id="IPR045090">
    <property type="entry name" value="Pept_M3A_M3B"/>
</dbReference>
<dbReference type="InterPro" id="IPR024077">
    <property type="entry name" value="Neurolysin/TOP_dom2"/>
</dbReference>
<name>W7MBL5_GIBM7</name>
<dbReference type="GO" id="GO:0006518">
    <property type="term" value="P:peptide metabolic process"/>
    <property type="evidence" value="ECO:0007669"/>
    <property type="project" value="TreeGrafter"/>
</dbReference>
<dbReference type="RefSeq" id="XP_018751191.1">
    <property type="nucleotide sequence ID" value="XM_018904962.1"/>
</dbReference>
<evidence type="ECO:0000313" key="9">
    <source>
        <dbReference type="EMBL" id="EWG45000.1"/>
    </source>
</evidence>
<gene>
    <name evidence="9" type="ORF">FVEG_15771</name>
</gene>
<comment type="cofactor">
    <cofactor evidence="7">
        <name>Zn(2+)</name>
        <dbReference type="ChEBI" id="CHEBI:29105"/>
    </cofactor>
    <text evidence="7">Binds 1 zinc ion.</text>
</comment>
<dbReference type="PANTHER" id="PTHR11804:SF84">
    <property type="entry name" value="SACCHAROLYSIN"/>
    <property type="match status" value="1"/>
</dbReference>
<dbReference type="Proteomes" id="UP000009096">
    <property type="component" value="Chromosome 2"/>
</dbReference>
<dbReference type="EMBL" id="CM000579">
    <property type="protein sequence ID" value="EWG45000.1"/>
    <property type="molecule type" value="Genomic_DNA"/>
</dbReference>
<dbReference type="OrthoDB" id="534666at2759"/>
<dbReference type="GO" id="GO:0005758">
    <property type="term" value="C:mitochondrial intermembrane space"/>
    <property type="evidence" value="ECO:0007669"/>
    <property type="project" value="TreeGrafter"/>
</dbReference>